<dbReference type="AlphaFoldDB" id="A0A4Q2TYW6"/>
<keyword evidence="3" id="KW-1185">Reference proteome</keyword>
<accession>A0A4Q2TYW6</accession>
<sequence>MAVKSTLKRTGSGLGPIEKAVAQLNRTRLLVGIPSGSRRDPEPGEKGTPPSNGVIGYMMEFGDAAMNLPARPFLRPGVRAALPEIRKGMLRAATGALSGKPSEIKDGFDQAGLMAVDSVQRTMIAGGFAPLSDRTIEARARRKYADTGKLVGTKPARDARAFLKLRAEGTPDAVLHDAGLATPLLDTRSLFRSVTHIVKEK</sequence>
<gene>
    <name evidence="2" type="ORF">D3273_24730</name>
</gene>
<organism evidence="2 3">
    <name type="scientific">Lichenibacterium minor</name>
    <dbReference type="NCBI Taxonomy" id="2316528"/>
    <lineage>
        <taxon>Bacteria</taxon>
        <taxon>Pseudomonadati</taxon>
        <taxon>Pseudomonadota</taxon>
        <taxon>Alphaproteobacteria</taxon>
        <taxon>Hyphomicrobiales</taxon>
        <taxon>Lichenihabitantaceae</taxon>
        <taxon>Lichenibacterium</taxon>
    </lineage>
</organism>
<reference evidence="2 3" key="2">
    <citation type="submission" date="2019-02" db="EMBL/GenBank/DDBJ databases">
        <title>'Lichenibacterium ramalinii' gen. nov. sp. nov., 'Lichenibacterium minor' gen. nov. sp. nov.</title>
        <authorList>
            <person name="Pankratov T."/>
        </authorList>
    </citation>
    <scope>NUCLEOTIDE SEQUENCE [LARGE SCALE GENOMIC DNA]</scope>
    <source>
        <strain evidence="2 3">RmlP026</strain>
    </source>
</reference>
<feature type="region of interest" description="Disordered" evidence="1">
    <location>
        <begin position="33"/>
        <end position="53"/>
    </location>
</feature>
<evidence type="ECO:0000256" key="1">
    <source>
        <dbReference type="SAM" id="MobiDB-lite"/>
    </source>
</evidence>
<dbReference type="OrthoDB" id="8160844at2"/>
<name>A0A4Q2TYW6_9HYPH</name>
<proteinExistence type="predicted"/>
<evidence type="ECO:0000313" key="3">
    <source>
        <dbReference type="Proteomes" id="UP000290759"/>
    </source>
</evidence>
<comment type="caution">
    <text evidence="2">The sequence shown here is derived from an EMBL/GenBank/DDBJ whole genome shotgun (WGS) entry which is preliminary data.</text>
</comment>
<dbReference type="EMBL" id="QYBB01000058">
    <property type="protein sequence ID" value="RYC29319.1"/>
    <property type="molecule type" value="Genomic_DNA"/>
</dbReference>
<protein>
    <submittedName>
        <fullName evidence="2">Uncharacterized protein</fullName>
    </submittedName>
</protein>
<evidence type="ECO:0000313" key="2">
    <source>
        <dbReference type="EMBL" id="RYC29319.1"/>
    </source>
</evidence>
<reference evidence="2 3" key="1">
    <citation type="submission" date="2018-12" db="EMBL/GenBank/DDBJ databases">
        <authorList>
            <person name="Grouzdev D.S."/>
            <person name="Krutkina M.S."/>
        </authorList>
    </citation>
    <scope>NUCLEOTIDE SEQUENCE [LARGE SCALE GENOMIC DNA]</scope>
    <source>
        <strain evidence="2 3">RmlP026</strain>
    </source>
</reference>
<dbReference type="RefSeq" id="WP_129229634.1">
    <property type="nucleotide sequence ID" value="NZ_QYBB01000058.1"/>
</dbReference>
<dbReference type="Proteomes" id="UP000290759">
    <property type="component" value="Unassembled WGS sequence"/>
</dbReference>